<evidence type="ECO:0000256" key="4">
    <source>
        <dbReference type="ARBA" id="ARBA00023125"/>
    </source>
</evidence>
<dbReference type="Pfam" id="PF02954">
    <property type="entry name" value="HTH_8"/>
    <property type="match status" value="1"/>
</dbReference>
<dbReference type="Proteomes" id="UP000242133">
    <property type="component" value="Unassembled WGS sequence"/>
</dbReference>
<dbReference type="Gene3D" id="1.10.8.60">
    <property type="match status" value="1"/>
</dbReference>
<dbReference type="PROSITE" id="PS50045">
    <property type="entry name" value="SIGMA54_INTERACT_4"/>
    <property type="match status" value="1"/>
</dbReference>
<dbReference type="InterPro" id="IPR025943">
    <property type="entry name" value="Sigma_54_int_dom_ATP-bd_2"/>
</dbReference>
<dbReference type="CDD" id="cd00009">
    <property type="entry name" value="AAA"/>
    <property type="match status" value="1"/>
</dbReference>
<evidence type="ECO:0000259" key="6">
    <source>
        <dbReference type="PROSITE" id="PS50045"/>
    </source>
</evidence>
<keyword evidence="7" id="KW-0282">Flagellum</keyword>
<keyword evidence="7" id="KW-0966">Cell projection</keyword>
<dbReference type="InterPro" id="IPR002078">
    <property type="entry name" value="Sigma_54_int"/>
</dbReference>
<protein>
    <submittedName>
        <fullName evidence="7">Sigma-54 specific flagellar transcriptional regulator A</fullName>
    </submittedName>
</protein>
<name>A0A2P8ESC9_9GAMM</name>
<sequence length="477" mass="53492">MHGTDIPAARFELLILDDDAERRATLRTCFECIGVHCHVFDFVTWLQQGRVFDLAPIGLVLIGESSLPIALSKLITELDAERTRPKLLVCEWSELAHRDFSRHAILGVLHAPYRYPQLLDWLHLCGVLNTQPLDPSAWLPEMPGFVGQSGPVREIRQLITQVAPRDISVLITGESGTGKEVVARCLHEHSNRRDGPFVPVNCGAIPSELLESELFGHEKGAFTGAISSRPGRFELANGGTLFLDEIGDMPLPMQVKLLRVLQERQFERVGGSKTLEVDVRIVAATHKNLERMIEEGQFREDLYYRLNVFPIEMPALRDRLEDLPLLLHTLNEQLEEGALLQFHPTALASLQRHPWPGNVRELANLVERLSIIHPGKVIGVSELPPKFRHIEEPDPARYASIPAEGEAAAITVAGAGRQLQLPADGIDLKGWLEEQEQVLIRQALDTADQVVSRAARLLQIRRTTLVEKMRKYGIERQ</sequence>
<dbReference type="SUPFAM" id="SSF46689">
    <property type="entry name" value="Homeodomain-like"/>
    <property type="match status" value="1"/>
</dbReference>
<dbReference type="Gene3D" id="3.40.50.300">
    <property type="entry name" value="P-loop containing nucleotide triphosphate hydrolases"/>
    <property type="match status" value="1"/>
</dbReference>
<dbReference type="InterPro" id="IPR003593">
    <property type="entry name" value="AAA+_ATPase"/>
</dbReference>
<evidence type="ECO:0000256" key="2">
    <source>
        <dbReference type="ARBA" id="ARBA00022840"/>
    </source>
</evidence>
<accession>A0A2P8ESC9</accession>
<evidence type="ECO:0000256" key="1">
    <source>
        <dbReference type="ARBA" id="ARBA00022741"/>
    </source>
</evidence>
<reference evidence="7 8" key="1">
    <citation type="submission" date="2018-03" db="EMBL/GenBank/DDBJ databases">
        <title>Genomic Encyclopedia of Archaeal and Bacterial Type Strains, Phase II (KMG-II): from individual species to whole genera.</title>
        <authorList>
            <person name="Goeker M."/>
        </authorList>
    </citation>
    <scope>NUCLEOTIDE SEQUENCE [LARGE SCALE GENOMIC DNA]</scope>
    <source>
        <strain evidence="7 8">DSM 17586</strain>
    </source>
</reference>
<dbReference type="InterPro" id="IPR025662">
    <property type="entry name" value="Sigma_54_int_dom_ATP-bd_1"/>
</dbReference>
<dbReference type="InterPro" id="IPR010518">
    <property type="entry name" value="FleQ"/>
</dbReference>
<dbReference type="Gene3D" id="3.40.50.2300">
    <property type="match status" value="1"/>
</dbReference>
<dbReference type="GO" id="GO:0005524">
    <property type="term" value="F:ATP binding"/>
    <property type="evidence" value="ECO:0007669"/>
    <property type="project" value="UniProtKB-KW"/>
</dbReference>
<dbReference type="AlphaFoldDB" id="A0A2P8ESC9"/>
<keyword evidence="2" id="KW-0067">ATP-binding</keyword>
<dbReference type="PRINTS" id="PR01590">
    <property type="entry name" value="HTHFIS"/>
</dbReference>
<dbReference type="GO" id="GO:0006355">
    <property type="term" value="P:regulation of DNA-templated transcription"/>
    <property type="evidence" value="ECO:0007669"/>
    <property type="project" value="InterPro"/>
</dbReference>
<proteinExistence type="predicted"/>
<keyword evidence="8" id="KW-1185">Reference proteome</keyword>
<dbReference type="PANTHER" id="PTHR32071:SF117">
    <property type="entry name" value="PTS-DEPENDENT DIHYDROXYACETONE KINASE OPERON REGULATORY PROTEIN-RELATED"/>
    <property type="match status" value="1"/>
</dbReference>
<comment type="caution">
    <text evidence="7">The sequence shown here is derived from an EMBL/GenBank/DDBJ whole genome shotgun (WGS) entry which is preliminary data.</text>
</comment>
<dbReference type="PROSITE" id="PS00676">
    <property type="entry name" value="SIGMA54_INTERACT_2"/>
    <property type="match status" value="1"/>
</dbReference>
<dbReference type="EMBL" id="PYGI01000018">
    <property type="protein sequence ID" value="PSL12348.1"/>
    <property type="molecule type" value="Genomic_DNA"/>
</dbReference>
<evidence type="ECO:0000256" key="3">
    <source>
        <dbReference type="ARBA" id="ARBA00023015"/>
    </source>
</evidence>
<keyword evidence="4" id="KW-0238">DNA-binding</keyword>
<dbReference type="RefSeq" id="WP_106592499.1">
    <property type="nucleotide sequence ID" value="NZ_PYGI01000018.1"/>
</dbReference>
<evidence type="ECO:0000256" key="5">
    <source>
        <dbReference type="ARBA" id="ARBA00023163"/>
    </source>
</evidence>
<dbReference type="SUPFAM" id="SSF52540">
    <property type="entry name" value="P-loop containing nucleoside triphosphate hydrolases"/>
    <property type="match status" value="1"/>
</dbReference>
<evidence type="ECO:0000313" key="7">
    <source>
        <dbReference type="EMBL" id="PSL12348.1"/>
    </source>
</evidence>
<gene>
    <name evidence="7" type="ORF">CLV44_11826</name>
</gene>
<dbReference type="Pfam" id="PF06490">
    <property type="entry name" value="FleQ"/>
    <property type="match status" value="1"/>
</dbReference>
<dbReference type="PANTHER" id="PTHR32071">
    <property type="entry name" value="TRANSCRIPTIONAL REGULATORY PROTEIN"/>
    <property type="match status" value="1"/>
</dbReference>
<organism evidence="7 8">
    <name type="scientific">Marinobacterium halophilum</name>
    <dbReference type="NCBI Taxonomy" id="267374"/>
    <lineage>
        <taxon>Bacteria</taxon>
        <taxon>Pseudomonadati</taxon>
        <taxon>Pseudomonadota</taxon>
        <taxon>Gammaproteobacteria</taxon>
        <taxon>Oceanospirillales</taxon>
        <taxon>Oceanospirillaceae</taxon>
        <taxon>Marinobacterium</taxon>
    </lineage>
</organism>
<dbReference type="InterPro" id="IPR025944">
    <property type="entry name" value="Sigma_54_int_dom_CS"/>
</dbReference>
<dbReference type="InterPro" id="IPR027417">
    <property type="entry name" value="P-loop_NTPase"/>
</dbReference>
<evidence type="ECO:0000313" key="8">
    <source>
        <dbReference type="Proteomes" id="UP000242133"/>
    </source>
</evidence>
<dbReference type="InterPro" id="IPR002197">
    <property type="entry name" value="HTH_Fis"/>
</dbReference>
<dbReference type="PROSITE" id="PS00675">
    <property type="entry name" value="SIGMA54_INTERACT_1"/>
    <property type="match status" value="1"/>
</dbReference>
<dbReference type="InterPro" id="IPR058031">
    <property type="entry name" value="AAA_lid_NorR"/>
</dbReference>
<dbReference type="SMART" id="SM00382">
    <property type="entry name" value="AAA"/>
    <property type="match status" value="1"/>
</dbReference>
<dbReference type="Gene3D" id="1.10.10.60">
    <property type="entry name" value="Homeodomain-like"/>
    <property type="match status" value="1"/>
</dbReference>
<keyword evidence="1" id="KW-0547">Nucleotide-binding</keyword>
<dbReference type="Pfam" id="PF00158">
    <property type="entry name" value="Sigma54_activat"/>
    <property type="match status" value="1"/>
</dbReference>
<feature type="domain" description="Sigma-54 factor interaction" evidence="6">
    <location>
        <begin position="145"/>
        <end position="371"/>
    </location>
</feature>
<dbReference type="OrthoDB" id="9804019at2"/>
<keyword evidence="3" id="KW-0805">Transcription regulation</keyword>
<dbReference type="InterPro" id="IPR009057">
    <property type="entry name" value="Homeodomain-like_sf"/>
</dbReference>
<dbReference type="FunFam" id="3.40.50.300:FF:000006">
    <property type="entry name" value="DNA-binding transcriptional regulator NtrC"/>
    <property type="match status" value="1"/>
</dbReference>
<dbReference type="GO" id="GO:0043565">
    <property type="term" value="F:sequence-specific DNA binding"/>
    <property type="evidence" value="ECO:0007669"/>
    <property type="project" value="InterPro"/>
</dbReference>
<dbReference type="Pfam" id="PF25601">
    <property type="entry name" value="AAA_lid_14"/>
    <property type="match status" value="1"/>
</dbReference>
<dbReference type="PROSITE" id="PS00688">
    <property type="entry name" value="SIGMA54_INTERACT_3"/>
    <property type="match status" value="1"/>
</dbReference>
<keyword evidence="5" id="KW-0804">Transcription</keyword>
<keyword evidence="7" id="KW-0969">Cilium</keyword>